<gene>
    <name evidence="2" type="ORF">E1B28_003596</name>
</gene>
<dbReference type="GeneID" id="66072672"/>
<proteinExistence type="predicted"/>
<evidence type="ECO:0000313" key="2">
    <source>
        <dbReference type="EMBL" id="KAG7086079.1"/>
    </source>
</evidence>
<dbReference type="AlphaFoldDB" id="A0A9P7RM49"/>
<evidence type="ECO:0000313" key="3">
    <source>
        <dbReference type="Proteomes" id="UP001049176"/>
    </source>
</evidence>
<dbReference type="KEGG" id="more:E1B28_003596"/>
<sequence>MSSLLALNNNAPDFHYASVTSSPGDLMPMLGNNNISICSTPHQKSPTPAVELVIMKFEEGEEPDKPDNHPVEEMGEQSGEEEDDTVEQGAAFAAQSWEIGSGGCLHQPLKKRGQQCGIFMHYFTYAKGKLDMAKKKEEKELEEGGWRKARQWKAASDEGSTWAIC</sequence>
<dbReference type="RefSeq" id="XP_043002550.1">
    <property type="nucleotide sequence ID" value="XM_043160593.1"/>
</dbReference>
<reference evidence="2" key="1">
    <citation type="journal article" date="2021" name="Genome Biol. Evol.">
        <title>The assembled and annotated genome of the fairy-ring fungus Marasmius oreades.</title>
        <authorList>
            <person name="Hiltunen M."/>
            <person name="Ament-Velasquez S.L."/>
            <person name="Johannesson H."/>
        </authorList>
    </citation>
    <scope>NUCLEOTIDE SEQUENCE</scope>
    <source>
        <strain evidence="2">03SP1</strain>
    </source>
</reference>
<feature type="compositionally biased region" description="Acidic residues" evidence="1">
    <location>
        <begin position="73"/>
        <end position="86"/>
    </location>
</feature>
<dbReference type="Proteomes" id="UP001049176">
    <property type="component" value="Chromosome 11"/>
</dbReference>
<name>A0A9P7RM49_9AGAR</name>
<accession>A0A9P7RM49</accession>
<evidence type="ECO:0000256" key="1">
    <source>
        <dbReference type="SAM" id="MobiDB-lite"/>
    </source>
</evidence>
<feature type="region of interest" description="Disordered" evidence="1">
    <location>
        <begin position="59"/>
        <end position="90"/>
    </location>
</feature>
<protein>
    <submittedName>
        <fullName evidence="2">Uncharacterized protein</fullName>
    </submittedName>
</protein>
<feature type="compositionally biased region" description="Basic and acidic residues" evidence="1">
    <location>
        <begin position="63"/>
        <end position="72"/>
    </location>
</feature>
<dbReference type="EMBL" id="CM032191">
    <property type="protein sequence ID" value="KAG7086079.1"/>
    <property type="molecule type" value="Genomic_DNA"/>
</dbReference>
<organism evidence="2 3">
    <name type="scientific">Marasmius oreades</name>
    <name type="common">fairy-ring Marasmius</name>
    <dbReference type="NCBI Taxonomy" id="181124"/>
    <lineage>
        <taxon>Eukaryota</taxon>
        <taxon>Fungi</taxon>
        <taxon>Dikarya</taxon>
        <taxon>Basidiomycota</taxon>
        <taxon>Agaricomycotina</taxon>
        <taxon>Agaricomycetes</taxon>
        <taxon>Agaricomycetidae</taxon>
        <taxon>Agaricales</taxon>
        <taxon>Marasmiineae</taxon>
        <taxon>Marasmiaceae</taxon>
        <taxon>Marasmius</taxon>
    </lineage>
</organism>
<keyword evidence="3" id="KW-1185">Reference proteome</keyword>
<comment type="caution">
    <text evidence="2">The sequence shown here is derived from an EMBL/GenBank/DDBJ whole genome shotgun (WGS) entry which is preliminary data.</text>
</comment>